<evidence type="ECO:0000256" key="8">
    <source>
        <dbReference type="ARBA" id="ARBA00023125"/>
    </source>
</evidence>
<dbReference type="PIRSF" id="PIRSF000804">
    <property type="entry name" value="DNA_pol_III_b"/>
    <property type="match status" value="1"/>
</dbReference>
<keyword evidence="5 9" id="KW-0548">Nucleotidyltransferase</keyword>
<reference evidence="13 14" key="1">
    <citation type="journal article" date="2016" name="Nat. Commun.">
        <title>Thousands of microbial genomes shed light on interconnected biogeochemical processes in an aquifer system.</title>
        <authorList>
            <person name="Anantharaman K."/>
            <person name="Brown C.T."/>
            <person name="Hug L.A."/>
            <person name="Sharon I."/>
            <person name="Castelle C.J."/>
            <person name="Probst A.J."/>
            <person name="Thomas B.C."/>
            <person name="Singh A."/>
            <person name="Wilkins M.J."/>
            <person name="Karaoz U."/>
            <person name="Brodie E.L."/>
            <person name="Williams K.H."/>
            <person name="Hubbard S.S."/>
            <person name="Banfield J.F."/>
        </authorList>
    </citation>
    <scope>NUCLEOTIDE SEQUENCE [LARGE SCALE GENOMIC DNA]</scope>
</reference>
<dbReference type="GO" id="GO:0005737">
    <property type="term" value="C:cytoplasm"/>
    <property type="evidence" value="ECO:0007669"/>
    <property type="project" value="UniProtKB-SubCell"/>
</dbReference>
<dbReference type="InterPro" id="IPR022637">
    <property type="entry name" value="DNA_polIII_beta_cen"/>
</dbReference>
<evidence type="ECO:0000259" key="11">
    <source>
        <dbReference type="Pfam" id="PF02767"/>
    </source>
</evidence>
<dbReference type="Pfam" id="PF00712">
    <property type="entry name" value="DNA_pol3_beta"/>
    <property type="match status" value="1"/>
</dbReference>
<evidence type="ECO:0000256" key="3">
    <source>
        <dbReference type="ARBA" id="ARBA00022490"/>
    </source>
</evidence>
<comment type="subunit">
    <text evidence="9">Forms a ring-shaped head-to-tail homodimer around DNA.</text>
</comment>
<comment type="similarity">
    <text evidence="2 9">Belongs to the beta sliding clamp family.</text>
</comment>
<evidence type="ECO:0000313" key="13">
    <source>
        <dbReference type="EMBL" id="OFW33003.1"/>
    </source>
</evidence>
<dbReference type="GO" id="GO:0003677">
    <property type="term" value="F:DNA binding"/>
    <property type="evidence" value="ECO:0007669"/>
    <property type="project" value="UniProtKB-UniRule"/>
</dbReference>
<dbReference type="SMART" id="SM00480">
    <property type="entry name" value="POL3Bc"/>
    <property type="match status" value="1"/>
</dbReference>
<dbReference type="Proteomes" id="UP000178086">
    <property type="component" value="Unassembled WGS sequence"/>
</dbReference>
<keyword evidence="6 9" id="KW-0235">DNA replication</keyword>
<dbReference type="GO" id="GO:0006271">
    <property type="term" value="P:DNA strand elongation involved in DNA replication"/>
    <property type="evidence" value="ECO:0007669"/>
    <property type="project" value="TreeGrafter"/>
</dbReference>
<dbReference type="GO" id="GO:0008408">
    <property type="term" value="F:3'-5' exonuclease activity"/>
    <property type="evidence" value="ECO:0007669"/>
    <property type="project" value="InterPro"/>
</dbReference>
<evidence type="ECO:0000256" key="5">
    <source>
        <dbReference type="ARBA" id="ARBA00022695"/>
    </source>
</evidence>
<dbReference type="SUPFAM" id="SSF55979">
    <property type="entry name" value="DNA clamp"/>
    <property type="match status" value="3"/>
</dbReference>
<comment type="function">
    <text evidence="9">Confers DNA tethering and processivity to DNA polymerases and other proteins. Acts as a clamp, forming a ring around DNA (a reaction catalyzed by the clamp-loading complex) which diffuses in an ATP-independent manner freely and bidirectionally along dsDNA. Initially characterized for its ability to contact the catalytic subunit of DNA polymerase III (Pol III), a complex, multichain enzyme responsible for most of the replicative synthesis in bacteria; Pol III exhibits 3'-5' exonuclease proofreading activity. The beta chain is required for initiation of replication as well as for processivity of DNA replication.</text>
</comment>
<evidence type="ECO:0000256" key="4">
    <source>
        <dbReference type="ARBA" id="ARBA00022679"/>
    </source>
</evidence>
<comment type="subcellular location">
    <subcellularLocation>
        <location evidence="1 9">Cytoplasm</location>
    </subcellularLocation>
</comment>
<comment type="caution">
    <text evidence="13">The sequence shown here is derived from an EMBL/GenBank/DDBJ whole genome shotgun (WGS) entry which is preliminary data.</text>
</comment>
<evidence type="ECO:0000313" key="14">
    <source>
        <dbReference type="Proteomes" id="UP000178086"/>
    </source>
</evidence>
<dbReference type="AlphaFoldDB" id="A0A1F2UQS8"/>
<sequence length="365" mass="39930">MNIQISQEELNRVVQIAQKAVSPRGLLPVLTGILFKAANGVLDLYATDLEISIRCTLPATVIREGETVIPARLLGEIVKNLPAGNIEIVSDDKSGNIKILSRNAVFDIRSYSPSDFPKFPNITGHSGVKINGRVFSDVVKHVIKAVSKDETRPVLSGVLMTIEKGHLKMVATDSYRLSIKDVAVEGLSVNQSSAIIPGRCLDEVSKAVSDKDVEIILEPNLVYFDLGDTVIISRLIEGQFPNYQQLLPSDCDLRVKFSRHELIASLRRVALLAQNTSLVKMKIGNNEVEISAMSQDLGSAIERLMAKTDGEGMEIAFNSNYLLDGLQSIGEDEINIELNSPLKPGLVRPAQDQGFIYLVMPVRIG</sequence>
<dbReference type="InterPro" id="IPR022635">
    <property type="entry name" value="DNA_polIII_beta_C"/>
</dbReference>
<keyword evidence="7 9" id="KW-0239">DNA-directed DNA polymerase</keyword>
<feature type="domain" description="DNA polymerase III beta sliding clamp C-terminal" evidence="12">
    <location>
        <begin position="245"/>
        <end position="363"/>
    </location>
</feature>
<evidence type="ECO:0000256" key="2">
    <source>
        <dbReference type="ARBA" id="ARBA00010752"/>
    </source>
</evidence>
<organism evidence="13 14">
    <name type="scientific">Candidatus Aquicultor primus</name>
    <dbReference type="NCBI Taxonomy" id="1797195"/>
    <lineage>
        <taxon>Bacteria</taxon>
        <taxon>Bacillati</taxon>
        <taxon>Actinomycetota</taxon>
        <taxon>Candidatus Aquicultoria</taxon>
        <taxon>Candidatus Aquicultorales</taxon>
        <taxon>Candidatus Aquicultoraceae</taxon>
        <taxon>Candidatus Aquicultor</taxon>
    </lineage>
</organism>
<name>A0A1F2UQS8_9ACTN</name>
<dbReference type="GO" id="GO:0003887">
    <property type="term" value="F:DNA-directed DNA polymerase activity"/>
    <property type="evidence" value="ECO:0007669"/>
    <property type="project" value="UniProtKB-UniRule"/>
</dbReference>
<evidence type="ECO:0000256" key="6">
    <source>
        <dbReference type="ARBA" id="ARBA00022705"/>
    </source>
</evidence>
<dbReference type="Gene3D" id="3.10.150.10">
    <property type="entry name" value="DNA Polymerase III, subunit A, domain 2"/>
    <property type="match status" value="1"/>
</dbReference>
<protein>
    <recommendedName>
        <fullName evidence="9">Beta sliding clamp</fullName>
    </recommendedName>
</protein>
<evidence type="ECO:0000259" key="12">
    <source>
        <dbReference type="Pfam" id="PF02768"/>
    </source>
</evidence>
<evidence type="ECO:0000256" key="9">
    <source>
        <dbReference type="PIRNR" id="PIRNR000804"/>
    </source>
</evidence>
<dbReference type="NCBIfam" id="TIGR00663">
    <property type="entry name" value="dnan"/>
    <property type="match status" value="1"/>
</dbReference>
<dbReference type="Gene3D" id="3.70.10.10">
    <property type="match status" value="1"/>
</dbReference>
<accession>A0A1F2UQS8</accession>
<keyword evidence="8" id="KW-0238">DNA-binding</keyword>
<gene>
    <name evidence="13" type="ORF">A2074_03260</name>
</gene>
<evidence type="ECO:0000256" key="7">
    <source>
        <dbReference type="ARBA" id="ARBA00022932"/>
    </source>
</evidence>
<dbReference type="PANTHER" id="PTHR30478">
    <property type="entry name" value="DNA POLYMERASE III SUBUNIT BETA"/>
    <property type="match status" value="1"/>
</dbReference>
<dbReference type="GO" id="GO:0009360">
    <property type="term" value="C:DNA polymerase III complex"/>
    <property type="evidence" value="ECO:0007669"/>
    <property type="project" value="InterPro"/>
</dbReference>
<dbReference type="InterPro" id="IPR046938">
    <property type="entry name" value="DNA_clamp_sf"/>
</dbReference>
<dbReference type="InterPro" id="IPR001001">
    <property type="entry name" value="DNA_polIII_beta"/>
</dbReference>
<dbReference type="CDD" id="cd00140">
    <property type="entry name" value="beta_clamp"/>
    <property type="match status" value="1"/>
</dbReference>
<keyword evidence="3 9" id="KW-0963">Cytoplasm</keyword>
<dbReference type="InterPro" id="IPR022634">
    <property type="entry name" value="DNA_polIII_beta_N"/>
</dbReference>
<keyword evidence="4 9" id="KW-0808">Transferase</keyword>
<evidence type="ECO:0000259" key="10">
    <source>
        <dbReference type="Pfam" id="PF00712"/>
    </source>
</evidence>
<evidence type="ECO:0000256" key="1">
    <source>
        <dbReference type="ARBA" id="ARBA00004496"/>
    </source>
</evidence>
<dbReference type="EMBL" id="MELI01000079">
    <property type="protein sequence ID" value="OFW33003.1"/>
    <property type="molecule type" value="Genomic_DNA"/>
</dbReference>
<dbReference type="PANTHER" id="PTHR30478:SF0">
    <property type="entry name" value="BETA SLIDING CLAMP"/>
    <property type="match status" value="1"/>
</dbReference>
<dbReference type="Pfam" id="PF02768">
    <property type="entry name" value="DNA_pol3_beta_3"/>
    <property type="match status" value="1"/>
</dbReference>
<feature type="domain" description="DNA polymerase III beta sliding clamp central" evidence="11">
    <location>
        <begin position="130"/>
        <end position="242"/>
    </location>
</feature>
<feature type="domain" description="DNA polymerase III beta sliding clamp N-terminal" evidence="10">
    <location>
        <begin position="1"/>
        <end position="119"/>
    </location>
</feature>
<proteinExistence type="inferred from homology"/>
<dbReference type="Pfam" id="PF02767">
    <property type="entry name" value="DNA_pol3_beta_2"/>
    <property type="match status" value="1"/>
</dbReference>